<organism evidence="1 2">
    <name type="scientific">Citrobacter youngae</name>
    <dbReference type="NCBI Taxonomy" id="133448"/>
    <lineage>
        <taxon>Bacteria</taxon>
        <taxon>Pseudomonadati</taxon>
        <taxon>Pseudomonadota</taxon>
        <taxon>Gammaproteobacteria</taxon>
        <taxon>Enterobacterales</taxon>
        <taxon>Enterobacteriaceae</taxon>
        <taxon>Citrobacter</taxon>
        <taxon>Citrobacter freundii complex</taxon>
    </lineage>
</organism>
<evidence type="ECO:0000313" key="1">
    <source>
        <dbReference type="EMBL" id="SUX80171.1"/>
    </source>
</evidence>
<comment type="caution">
    <text evidence="1">The sequence shown here is derived from an EMBL/GenBank/DDBJ whole genome shotgun (WGS) entry which is preliminary data.</text>
</comment>
<sequence length="45" mass="5212">MLAEGGMNMLSQRSEKPKVNVAIRRRQQVHYLRNSCLALLLTTQR</sequence>
<dbReference type="AlphaFoldDB" id="A0A9Q7ZN28"/>
<reference evidence="1 2" key="1">
    <citation type="submission" date="2018-06" db="EMBL/GenBank/DDBJ databases">
        <authorList>
            <consortium name="Pathogen Informatics"/>
            <person name="Doyle S."/>
        </authorList>
    </citation>
    <scope>NUCLEOTIDE SEQUENCE [LARGE SCALE GENOMIC DNA]</scope>
    <source>
        <strain evidence="1 2">NCTC8782</strain>
    </source>
</reference>
<proteinExistence type="predicted"/>
<gene>
    <name evidence="1" type="ORF">NCTC8782_02753</name>
</gene>
<protein>
    <submittedName>
        <fullName evidence="1">Uncharacterized protein</fullName>
    </submittedName>
</protein>
<evidence type="ECO:0000313" key="2">
    <source>
        <dbReference type="Proteomes" id="UP000255286"/>
    </source>
</evidence>
<accession>A0A9Q7ZN28</accession>
<name>A0A9Q7ZN28_9ENTR</name>
<dbReference type="EMBL" id="UIGT01000001">
    <property type="protein sequence ID" value="SUX80171.1"/>
    <property type="molecule type" value="Genomic_DNA"/>
</dbReference>
<dbReference type="Proteomes" id="UP000255286">
    <property type="component" value="Unassembled WGS sequence"/>
</dbReference>